<keyword evidence="8" id="KW-0963">Cytoplasm</keyword>
<dbReference type="InterPro" id="IPR024692">
    <property type="entry name" value="PTS_EI"/>
</dbReference>
<dbReference type="InterPro" id="IPR015813">
    <property type="entry name" value="Pyrv/PenolPyrv_kinase-like_dom"/>
</dbReference>
<keyword evidence="13" id="KW-0418">Kinase</keyword>
<comment type="caution">
    <text evidence="19">The sequence shown here is derived from an EMBL/GenBank/DDBJ whole genome shotgun (WGS) entry which is preliminary data.</text>
</comment>
<dbReference type="Gene3D" id="3.20.20.60">
    <property type="entry name" value="Phosphoenolpyruvate-binding domains"/>
    <property type="match status" value="1"/>
</dbReference>
<dbReference type="GO" id="GO:0008965">
    <property type="term" value="F:phosphoenolpyruvate-protein phosphotransferase activity"/>
    <property type="evidence" value="ECO:0007669"/>
    <property type="project" value="UniProtKB-EC"/>
</dbReference>
<evidence type="ECO:0000256" key="1">
    <source>
        <dbReference type="ARBA" id="ARBA00000683"/>
    </source>
</evidence>
<dbReference type="SUPFAM" id="SSF51621">
    <property type="entry name" value="Phosphoenolpyruvate/pyruvate domain"/>
    <property type="match status" value="1"/>
</dbReference>
<dbReference type="InterPro" id="IPR008731">
    <property type="entry name" value="PTS_EIN"/>
</dbReference>
<dbReference type="PROSITE" id="PS00742">
    <property type="entry name" value="PEP_ENZYMES_2"/>
    <property type="match status" value="1"/>
</dbReference>
<comment type="subcellular location">
    <subcellularLocation>
        <location evidence="3">Cytoplasm</location>
    </subcellularLocation>
</comment>
<dbReference type="EC" id="2.7.3.9" evidence="5"/>
<dbReference type="Pfam" id="PF00391">
    <property type="entry name" value="PEP-utilizers"/>
    <property type="match status" value="1"/>
</dbReference>
<dbReference type="SUPFAM" id="SSF47831">
    <property type="entry name" value="Enzyme I of the PEP:sugar phosphotransferase system HPr-binding (sub)domain"/>
    <property type="match status" value="1"/>
</dbReference>
<evidence type="ECO:0000256" key="13">
    <source>
        <dbReference type="ARBA" id="ARBA00022777"/>
    </source>
</evidence>
<evidence type="ECO:0000256" key="5">
    <source>
        <dbReference type="ARBA" id="ARBA00012232"/>
    </source>
</evidence>
<keyword evidence="14" id="KW-0460">Magnesium</keyword>
<evidence type="ECO:0000313" key="19">
    <source>
        <dbReference type="EMBL" id="KUG29732.1"/>
    </source>
</evidence>
<evidence type="ECO:0000256" key="9">
    <source>
        <dbReference type="ARBA" id="ARBA00022597"/>
    </source>
</evidence>
<dbReference type="AlphaFoldDB" id="A0A0W8G9C3"/>
<dbReference type="InterPro" id="IPR036618">
    <property type="entry name" value="PtsI_HPr-bd_sf"/>
</dbReference>
<reference evidence="19" key="1">
    <citation type="journal article" date="2015" name="Proc. Natl. Acad. Sci. U.S.A.">
        <title>Networks of energetic and metabolic interactions define dynamics in microbial communities.</title>
        <authorList>
            <person name="Embree M."/>
            <person name="Liu J.K."/>
            <person name="Al-Bassam M.M."/>
            <person name="Zengler K."/>
        </authorList>
    </citation>
    <scope>NUCLEOTIDE SEQUENCE</scope>
</reference>
<proteinExistence type="inferred from homology"/>
<dbReference type="NCBIfam" id="TIGR01417">
    <property type="entry name" value="PTS_I_fam"/>
    <property type="match status" value="1"/>
</dbReference>
<protein>
    <recommendedName>
        <fullName evidence="6">Phosphoenolpyruvate-protein phosphotransferase</fullName>
        <ecNumber evidence="5">2.7.3.9</ecNumber>
    </recommendedName>
    <alternativeName>
        <fullName evidence="15">Phosphotransferase system, enzyme I</fullName>
    </alternativeName>
</protein>
<dbReference type="InterPro" id="IPR036637">
    <property type="entry name" value="Phosphohistidine_dom_sf"/>
</dbReference>
<sequence length="595" mass="65679">MASVILKGIPVSAGVSIGKAFFLNRSGQGPIPRQTLAPEAVGPELVRLEGAFGLFREELTQVRDRIPAELREHAHIIDSHLMILDDPKLQGVAGGYIRDLGINAEWALDKAVADLQRAFESLDNPYFRDRIQDVRMVSDRVQARLAGQTGDIKAVQNRVVLMADDLSPADTAAIEVDKIMSLVTAQGGKTSHTGILARTLGIPAVIGVDNLEEHVRDGNLVVVDGLQGTVLVEPDEDELAKYTDLKYQFEAYHASIMRGCHLPGETIDGYRVKVKANIELLEEVAAVIDNGGEGIGLYRTEYSYMNRRVLPTEEELTEEYLDLASIMAPKRVTLRTLDAGADKFISLLGNPEERNPALGLRAIRLCMHHKDLFMTQLRAILRASAVGNVSVMFPMISGLREIRQAMSMLRAAQSELKQQGLPFDAEMPIGIMMELPSAVMIAEILAREVDFFSIGTNDLIQYSLGIDRTNRYVSHMYQPLHPAVVRSIKHVVDAAHQAGIEVSLCGEMASDPFCVPILMGMQIDAISLNPQAIPGIKRIIRQATMDDCKNLLKEVLESTTVARTNRLVQETIFKKFPDELMFYSSLLDQEEGVTV</sequence>
<dbReference type="Pfam" id="PF02896">
    <property type="entry name" value="PEP-utilizers_C"/>
    <property type="match status" value="1"/>
</dbReference>
<dbReference type="PRINTS" id="PR01736">
    <property type="entry name" value="PHPHTRNFRASE"/>
</dbReference>
<evidence type="ECO:0000256" key="14">
    <source>
        <dbReference type="ARBA" id="ARBA00022842"/>
    </source>
</evidence>
<dbReference type="InterPro" id="IPR023151">
    <property type="entry name" value="PEP_util_CS"/>
</dbReference>
<comment type="cofactor">
    <cofactor evidence="2">
        <name>Mg(2+)</name>
        <dbReference type="ChEBI" id="CHEBI:18420"/>
    </cofactor>
</comment>
<dbReference type="EMBL" id="LNQE01000044">
    <property type="protein sequence ID" value="KUG29732.1"/>
    <property type="molecule type" value="Genomic_DNA"/>
</dbReference>
<dbReference type="GO" id="GO:0046872">
    <property type="term" value="F:metal ion binding"/>
    <property type="evidence" value="ECO:0007669"/>
    <property type="project" value="UniProtKB-KW"/>
</dbReference>
<dbReference type="InterPro" id="IPR050499">
    <property type="entry name" value="PEP-utilizing_PTS_enzyme"/>
</dbReference>
<dbReference type="Gene3D" id="3.50.30.10">
    <property type="entry name" value="Phosphohistidine domain"/>
    <property type="match status" value="1"/>
</dbReference>
<dbReference type="GO" id="GO:0016301">
    <property type="term" value="F:kinase activity"/>
    <property type="evidence" value="ECO:0007669"/>
    <property type="project" value="UniProtKB-KW"/>
</dbReference>
<dbReference type="InterPro" id="IPR000121">
    <property type="entry name" value="PEP_util_C"/>
</dbReference>
<feature type="domain" description="PEP-utilising enzyme C-terminal" evidence="17">
    <location>
        <begin position="262"/>
        <end position="543"/>
    </location>
</feature>
<dbReference type="PANTHER" id="PTHR46244">
    <property type="entry name" value="PHOSPHOENOLPYRUVATE-PROTEIN PHOSPHOTRANSFERASE"/>
    <property type="match status" value="1"/>
</dbReference>
<feature type="domain" description="PEP-utilising enzyme mobile" evidence="16">
    <location>
        <begin position="156"/>
        <end position="228"/>
    </location>
</feature>
<evidence type="ECO:0000256" key="2">
    <source>
        <dbReference type="ARBA" id="ARBA00001946"/>
    </source>
</evidence>
<evidence type="ECO:0000256" key="6">
    <source>
        <dbReference type="ARBA" id="ARBA00016544"/>
    </source>
</evidence>
<name>A0A0W8G9C3_9ZZZZ</name>
<comment type="similarity">
    <text evidence="4">Belongs to the PEP-utilizing enzyme family.</text>
</comment>
<evidence type="ECO:0000256" key="11">
    <source>
        <dbReference type="ARBA" id="ARBA00022683"/>
    </source>
</evidence>
<dbReference type="SUPFAM" id="SSF52009">
    <property type="entry name" value="Phosphohistidine domain"/>
    <property type="match status" value="1"/>
</dbReference>
<comment type="catalytic activity">
    <reaction evidence="1">
        <text>L-histidyl-[protein] + phosphoenolpyruvate = N(pros)-phospho-L-histidyl-[protein] + pyruvate</text>
        <dbReference type="Rhea" id="RHEA:23880"/>
        <dbReference type="Rhea" id="RHEA-COMP:9745"/>
        <dbReference type="Rhea" id="RHEA-COMP:9746"/>
        <dbReference type="ChEBI" id="CHEBI:15361"/>
        <dbReference type="ChEBI" id="CHEBI:29979"/>
        <dbReference type="ChEBI" id="CHEBI:58702"/>
        <dbReference type="ChEBI" id="CHEBI:64837"/>
        <dbReference type="EC" id="2.7.3.9"/>
    </reaction>
</comment>
<keyword evidence="19" id="KW-0670">Pyruvate</keyword>
<keyword evidence="11" id="KW-0598">Phosphotransferase system</keyword>
<evidence type="ECO:0000259" key="18">
    <source>
        <dbReference type="Pfam" id="PF05524"/>
    </source>
</evidence>
<organism evidence="19">
    <name type="scientific">hydrocarbon metagenome</name>
    <dbReference type="NCBI Taxonomy" id="938273"/>
    <lineage>
        <taxon>unclassified sequences</taxon>
        <taxon>metagenomes</taxon>
        <taxon>ecological metagenomes</taxon>
    </lineage>
</organism>
<dbReference type="Gene3D" id="1.10.274.10">
    <property type="entry name" value="PtsI, HPr-binding domain"/>
    <property type="match status" value="1"/>
</dbReference>
<evidence type="ECO:0000256" key="7">
    <source>
        <dbReference type="ARBA" id="ARBA00022448"/>
    </source>
</evidence>
<dbReference type="GO" id="GO:0005737">
    <property type="term" value="C:cytoplasm"/>
    <property type="evidence" value="ECO:0007669"/>
    <property type="project" value="UniProtKB-SubCell"/>
</dbReference>
<dbReference type="InterPro" id="IPR008279">
    <property type="entry name" value="PEP-util_enz_mobile_dom"/>
</dbReference>
<dbReference type="Pfam" id="PF05524">
    <property type="entry name" value="PEP-utilisers_N"/>
    <property type="match status" value="1"/>
</dbReference>
<evidence type="ECO:0000256" key="8">
    <source>
        <dbReference type="ARBA" id="ARBA00022490"/>
    </source>
</evidence>
<feature type="domain" description="Phosphotransferase system enzyme I N-terminal" evidence="18">
    <location>
        <begin position="7"/>
        <end position="130"/>
    </location>
</feature>
<evidence type="ECO:0000256" key="10">
    <source>
        <dbReference type="ARBA" id="ARBA00022679"/>
    </source>
</evidence>
<keyword evidence="12" id="KW-0479">Metal-binding</keyword>
<dbReference type="PANTHER" id="PTHR46244:SF6">
    <property type="entry name" value="PHOSPHOENOLPYRUVATE-PROTEIN PHOSPHOTRANSFERASE"/>
    <property type="match status" value="1"/>
</dbReference>
<keyword evidence="7" id="KW-0813">Transport</keyword>
<dbReference type="PIRSF" id="PIRSF000732">
    <property type="entry name" value="PTS_enzyme_I"/>
    <property type="match status" value="1"/>
</dbReference>
<evidence type="ECO:0000256" key="12">
    <source>
        <dbReference type="ARBA" id="ARBA00022723"/>
    </source>
</evidence>
<gene>
    <name evidence="19" type="ORF">ASZ90_000374</name>
</gene>
<dbReference type="InterPro" id="IPR006318">
    <property type="entry name" value="PTS_EI-like"/>
</dbReference>
<accession>A0A0W8G9C3</accession>
<evidence type="ECO:0000259" key="17">
    <source>
        <dbReference type="Pfam" id="PF02896"/>
    </source>
</evidence>
<evidence type="ECO:0000256" key="3">
    <source>
        <dbReference type="ARBA" id="ARBA00004496"/>
    </source>
</evidence>
<keyword evidence="9" id="KW-0762">Sugar transport</keyword>
<evidence type="ECO:0000256" key="15">
    <source>
        <dbReference type="ARBA" id="ARBA00033235"/>
    </source>
</evidence>
<dbReference type="InterPro" id="IPR040442">
    <property type="entry name" value="Pyrv_kinase-like_dom_sf"/>
</dbReference>
<evidence type="ECO:0000256" key="4">
    <source>
        <dbReference type="ARBA" id="ARBA00007837"/>
    </source>
</evidence>
<keyword evidence="10 19" id="KW-0808">Transferase</keyword>
<dbReference type="GO" id="GO:0009401">
    <property type="term" value="P:phosphoenolpyruvate-dependent sugar phosphotransferase system"/>
    <property type="evidence" value="ECO:0007669"/>
    <property type="project" value="UniProtKB-KW"/>
</dbReference>
<evidence type="ECO:0000259" key="16">
    <source>
        <dbReference type="Pfam" id="PF00391"/>
    </source>
</evidence>